<dbReference type="RefSeq" id="WP_179446291.1">
    <property type="nucleotide sequence ID" value="NZ_JACBZS010000001.1"/>
</dbReference>
<dbReference type="Pfam" id="PF06224">
    <property type="entry name" value="AlkZ-like"/>
    <property type="match status" value="1"/>
</dbReference>
<accession>A0A7Z0IMI2</accession>
<protein>
    <recommendedName>
        <fullName evidence="3">Winged helix DNA-binding domain-containing protein</fullName>
    </recommendedName>
</protein>
<dbReference type="Proteomes" id="UP000527616">
    <property type="component" value="Unassembled WGS sequence"/>
</dbReference>
<dbReference type="InterPro" id="IPR009351">
    <property type="entry name" value="AlkZ-like"/>
</dbReference>
<keyword evidence="2" id="KW-1185">Reference proteome</keyword>
<name>A0A7Z0IMI2_9ACTN</name>
<evidence type="ECO:0008006" key="3">
    <source>
        <dbReference type="Google" id="ProtNLM"/>
    </source>
</evidence>
<comment type="caution">
    <text evidence="1">The sequence shown here is derived from an EMBL/GenBank/DDBJ whole genome shotgun (WGS) entry which is preliminary data.</text>
</comment>
<dbReference type="EMBL" id="JACBZS010000001">
    <property type="protein sequence ID" value="NYI72665.1"/>
    <property type="molecule type" value="Genomic_DNA"/>
</dbReference>
<sequence>MSVRRITDAQRRARLGARHLLAPAARCDDAGAIADAVLALHATDPPTVHLSAWARMATPEPSAVEQRLADKTLVRHHAMRRTLWVAGVPTMALMHEAATRKIAANECRLLVRMLTDSGIDAPERWIADATAEVLALLRAEGPLNSRAIGKRLPRLNTGLRAGSGTKWEVAQSAHTRLLTLLGFEAVVTRTTPVGGWHTSEFAWLPTADWLGRELAGPPFAESAAELAGAWLRRFGPATAEDLQWWMGWTKTLTRDALAAAGAEPVELSEGPGWLAPDDHDFADPGPWVALLPTLDPTTMGWKHRRWYLPETAARDAFDRAGNASPTVWADGRVVGTWAQRADGQIRIHWFEEVPARRRHEITTRAEEVAGWIGETRFRVRFPSPLHKTLLTD</sequence>
<dbReference type="AlphaFoldDB" id="A0A7Z0IMI2"/>
<gene>
    <name evidence="1" type="ORF">GGQ54_003225</name>
</gene>
<evidence type="ECO:0000313" key="1">
    <source>
        <dbReference type="EMBL" id="NYI72665.1"/>
    </source>
</evidence>
<evidence type="ECO:0000313" key="2">
    <source>
        <dbReference type="Proteomes" id="UP000527616"/>
    </source>
</evidence>
<dbReference type="PANTHER" id="PTHR38479">
    <property type="entry name" value="LMO0824 PROTEIN"/>
    <property type="match status" value="1"/>
</dbReference>
<reference evidence="1 2" key="1">
    <citation type="submission" date="2020-07" db="EMBL/GenBank/DDBJ databases">
        <title>Sequencing the genomes of 1000 actinobacteria strains.</title>
        <authorList>
            <person name="Klenk H.-P."/>
        </authorList>
    </citation>
    <scope>NUCLEOTIDE SEQUENCE [LARGE SCALE GENOMIC DNA]</scope>
    <source>
        <strain evidence="1 2">DSM 103164</strain>
    </source>
</reference>
<proteinExistence type="predicted"/>
<dbReference type="PANTHER" id="PTHR38479:SF2">
    <property type="entry name" value="WINGED HELIX DNA-BINDING DOMAIN-CONTAINING PROTEIN"/>
    <property type="match status" value="1"/>
</dbReference>
<organism evidence="1 2">
    <name type="scientific">Naumannella cuiyingiana</name>
    <dbReference type="NCBI Taxonomy" id="1347891"/>
    <lineage>
        <taxon>Bacteria</taxon>
        <taxon>Bacillati</taxon>
        <taxon>Actinomycetota</taxon>
        <taxon>Actinomycetes</taxon>
        <taxon>Propionibacteriales</taxon>
        <taxon>Propionibacteriaceae</taxon>
        <taxon>Naumannella</taxon>
    </lineage>
</organism>